<evidence type="ECO:0000313" key="2">
    <source>
        <dbReference type="Proteomes" id="UP000716322"/>
    </source>
</evidence>
<dbReference type="RefSeq" id="WP_166861319.1">
    <property type="nucleotide sequence ID" value="NZ_JAAQOM010000012.1"/>
</dbReference>
<keyword evidence="2" id="KW-1185">Reference proteome</keyword>
<comment type="caution">
    <text evidence="1">The sequence shown here is derived from an EMBL/GenBank/DDBJ whole genome shotgun (WGS) entry which is preliminary data.</text>
</comment>
<proteinExistence type="predicted"/>
<evidence type="ECO:0000313" key="1">
    <source>
        <dbReference type="EMBL" id="NIA55766.1"/>
    </source>
</evidence>
<dbReference type="EMBL" id="JAAQOM010000012">
    <property type="protein sequence ID" value="NIA55766.1"/>
    <property type="molecule type" value="Genomic_DNA"/>
</dbReference>
<dbReference type="Proteomes" id="UP000716322">
    <property type="component" value="Unassembled WGS sequence"/>
</dbReference>
<accession>A0ABX0PG08</accession>
<sequence length="84" mass="8968">MGLQAGGSLFVSLNDVNHIHSICNIIAQGTFTIEPALCKTIYAMLLQAKALNQTVGIYYNGASFNCGANPNWGGVPSAYYVEIK</sequence>
<gene>
    <name evidence="1" type="ORF">HAV22_19205</name>
</gene>
<organism evidence="1 2">
    <name type="scientific">Telluria antibiotica</name>
    <dbReference type="NCBI Taxonomy" id="2717319"/>
    <lineage>
        <taxon>Bacteria</taxon>
        <taxon>Pseudomonadati</taxon>
        <taxon>Pseudomonadota</taxon>
        <taxon>Betaproteobacteria</taxon>
        <taxon>Burkholderiales</taxon>
        <taxon>Oxalobacteraceae</taxon>
        <taxon>Telluria group</taxon>
        <taxon>Telluria</taxon>
    </lineage>
</organism>
<protein>
    <submittedName>
        <fullName evidence="1">Uncharacterized protein</fullName>
    </submittedName>
</protein>
<name>A0ABX0PG08_9BURK</name>
<reference evidence="1 2" key="1">
    <citation type="submission" date="2020-03" db="EMBL/GenBank/DDBJ databases">
        <title>Genome sequence of strain Massilia sp. TW-1.</title>
        <authorList>
            <person name="Chaudhary D.K."/>
        </authorList>
    </citation>
    <scope>NUCLEOTIDE SEQUENCE [LARGE SCALE GENOMIC DNA]</scope>
    <source>
        <strain evidence="1 2">TW-1</strain>
    </source>
</reference>